<evidence type="ECO:0000313" key="2">
    <source>
        <dbReference type="Proteomes" id="UP000271098"/>
    </source>
</evidence>
<evidence type="ECO:0000313" key="3">
    <source>
        <dbReference type="WBParaSite" id="GPUH_0002458301-mRNA-1"/>
    </source>
</evidence>
<gene>
    <name evidence="1" type="ORF">GPUH_LOCUS24553</name>
</gene>
<dbReference type="Proteomes" id="UP000271098">
    <property type="component" value="Unassembled WGS sequence"/>
</dbReference>
<evidence type="ECO:0000313" key="1">
    <source>
        <dbReference type="EMBL" id="VDN42993.1"/>
    </source>
</evidence>
<dbReference type="PANTHER" id="PTHR46466">
    <property type="entry name" value="GLYOXALASE DOMAIN-CONTAINING PROTEIN 4"/>
    <property type="match status" value="1"/>
</dbReference>
<accession>A0A183EUB2</accession>
<sequence length="87" mass="9979">MSNAYYVHYSQKLEPIQKKVEEAKQQILTPLEKLDTPGKAAVQNDHEICFVGDEAYRELSRVDPEAEKKLLKAIEEDDSAKYKKPAE</sequence>
<protein>
    <submittedName>
        <fullName evidence="3">YCII domain-containing protein</fullName>
    </submittedName>
</protein>
<dbReference type="Gene3D" id="3.10.180.10">
    <property type="entry name" value="2,3-Dihydroxybiphenyl 1,2-Dioxygenase, domain 1"/>
    <property type="match status" value="1"/>
</dbReference>
<keyword evidence="2" id="KW-1185">Reference proteome</keyword>
<organism evidence="3">
    <name type="scientific">Gongylonema pulchrum</name>
    <dbReference type="NCBI Taxonomy" id="637853"/>
    <lineage>
        <taxon>Eukaryota</taxon>
        <taxon>Metazoa</taxon>
        <taxon>Ecdysozoa</taxon>
        <taxon>Nematoda</taxon>
        <taxon>Chromadorea</taxon>
        <taxon>Rhabditida</taxon>
        <taxon>Spirurina</taxon>
        <taxon>Spiruromorpha</taxon>
        <taxon>Spiruroidea</taxon>
        <taxon>Gongylonematidae</taxon>
        <taxon>Gongylonema</taxon>
    </lineage>
</organism>
<dbReference type="EMBL" id="UYRT01101555">
    <property type="protein sequence ID" value="VDN42993.1"/>
    <property type="molecule type" value="Genomic_DNA"/>
</dbReference>
<dbReference type="InterPro" id="IPR043193">
    <property type="entry name" value="GLOD4"/>
</dbReference>
<reference evidence="3" key="1">
    <citation type="submission" date="2016-06" db="UniProtKB">
        <authorList>
            <consortium name="WormBaseParasite"/>
        </authorList>
    </citation>
    <scope>IDENTIFICATION</scope>
</reference>
<dbReference type="PANTHER" id="PTHR46466:SF1">
    <property type="entry name" value="GLYOXALASE DOMAIN-CONTAINING PROTEIN 4"/>
    <property type="match status" value="1"/>
</dbReference>
<dbReference type="Pfam" id="PF21701">
    <property type="entry name" value="GLOD4_C"/>
    <property type="match status" value="1"/>
</dbReference>
<name>A0A183EUB2_9BILA</name>
<dbReference type="WBParaSite" id="GPUH_0002458301-mRNA-1">
    <property type="protein sequence ID" value="GPUH_0002458301-mRNA-1"/>
    <property type="gene ID" value="GPUH_0002458301"/>
</dbReference>
<reference evidence="1 2" key="2">
    <citation type="submission" date="2018-11" db="EMBL/GenBank/DDBJ databases">
        <authorList>
            <consortium name="Pathogen Informatics"/>
        </authorList>
    </citation>
    <scope>NUCLEOTIDE SEQUENCE [LARGE SCALE GENOMIC DNA]</scope>
</reference>
<dbReference type="OrthoDB" id="5868535at2759"/>
<dbReference type="AlphaFoldDB" id="A0A183EUB2"/>
<dbReference type="InterPro" id="IPR029068">
    <property type="entry name" value="Glyas_Bleomycin-R_OHBP_Dase"/>
</dbReference>
<proteinExistence type="predicted"/>